<feature type="chain" id="PRO_5030997374" evidence="4">
    <location>
        <begin position="25"/>
        <end position="377"/>
    </location>
</feature>
<evidence type="ECO:0000313" key="5">
    <source>
        <dbReference type="EMBL" id="MBB5057475.1"/>
    </source>
</evidence>
<accession>A0A7W7ZCN5</accession>
<dbReference type="InterPro" id="IPR019405">
    <property type="entry name" value="Lactonase_7-beta_prop"/>
</dbReference>
<feature type="region of interest" description="Disordered" evidence="3">
    <location>
        <begin position="62"/>
        <end position="81"/>
    </location>
</feature>
<sequence length="377" mass="38782">MLKSVPGLLTIALSIGAIATPTYAADIFQGNGSSVFVMTNDNTKNEVLTYQRSHNGQYELRTRTATDGRGSGGTTDPLQSQGALALSGDHNLLFAVNSASGTVSSFHLLGGIPVLVDKESSGGAFPIAVTEHNYTVYVLDAGGAGAVDVFKADGLGRLHEVPDAKVFLTGTNSGASSISVSPNGKWLVVIEKVSNSIDLFPIHPDGTLGTVVNNKSVTPGVFATVFTPNGQLIVSENQPNNGTDTSSISSYTINSNGTLAAITQSLPTYGNGNCWNAITPNGHWVYVDNSATSSVAGFTVGANGSLTPVASTILSTLREGTTNLDMTVSEEGKYLFTLDSGSGAISVFTINSDGTVNPLGDIEGLPKTVGFNGIAAL</sequence>
<dbReference type="InterPro" id="IPR050282">
    <property type="entry name" value="Cycloisomerase_2"/>
</dbReference>
<dbReference type="Gene3D" id="2.130.10.10">
    <property type="entry name" value="YVTN repeat-like/Quinoprotein amine dehydrogenase"/>
    <property type="match status" value="2"/>
</dbReference>
<dbReference type="GO" id="GO:0017057">
    <property type="term" value="F:6-phosphogluconolactonase activity"/>
    <property type="evidence" value="ECO:0007669"/>
    <property type="project" value="TreeGrafter"/>
</dbReference>
<comment type="similarity">
    <text evidence="1">Belongs to the cycloisomerase 2 family.</text>
</comment>
<feature type="signal peptide" evidence="4">
    <location>
        <begin position="1"/>
        <end position="24"/>
    </location>
</feature>
<comment type="caution">
    <text evidence="5">The sequence shown here is derived from an EMBL/GenBank/DDBJ whole genome shotgun (WGS) entry which is preliminary data.</text>
</comment>
<dbReference type="GO" id="GO:0006006">
    <property type="term" value="P:glucose metabolic process"/>
    <property type="evidence" value="ECO:0007669"/>
    <property type="project" value="UniProtKB-KW"/>
</dbReference>
<evidence type="ECO:0000313" key="6">
    <source>
        <dbReference type="Proteomes" id="UP000540989"/>
    </source>
</evidence>
<dbReference type="AlphaFoldDB" id="A0A7W7ZCN5"/>
<evidence type="ECO:0000256" key="3">
    <source>
        <dbReference type="SAM" id="MobiDB-lite"/>
    </source>
</evidence>
<evidence type="ECO:0000256" key="4">
    <source>
        <dbReference type="SAM" id="SignalP"/>
    </source>
</evidence>
<gene>
    <name evidence="5" type="ORF">HDF16_002181</name>
</gene>
<organism evidence="5 6">
    <name type="scientific">Granulicella aggregans</name>
    <dbReference type="NCBI Taxonomy" id="474949"/>
    <lineage>
        <taxon>Bacteria</taxon>
        <taxon>Pseudomonadati</taxon>
        <taxon>Acidobacteriota</taxon>
        <taxon>Terriglobia</taxon>
        <taxon>Terriglobales</taxon>
        <taxon>Acidobacteriaceae</taxon>
        <taxon>Granulicella</taxon>
    </lineage>
</organism>
<dbReference type="SUPFAM" id="SSF75011">
    <property type="entry name" value="3-carboxy-cis,cis-mucoante lactonizing enzyme"/>
    <property type="match status" value="1"/>
</dbReference>
<keyword evidence="6" id="KW-1185">Reference proteome</keyword>
<reference evidence="5 6" key="1">
    <citation type="submission" date="2020-08" db="EMBL/GenBank/DDBJ databases">
        <title>Genomic Encyclopedia of Type Strains, Phase IV (KMG-V): Genome sequencing to study the core and pangenomes of soil and plant-associated prokaryotes.</title>
        <authorList>
            <person name="Whitman W."/>
        </authorList>
    </citation>
    <scope>NUCLEOTIDE SEQUENCE [LARGE SCALE GENOMIC DNA]</scope>
    <source>
        <strain evidence="5 6">M8UP14</strain>
    </source>
</reference>
<dbReference type="Proteomes" id="UP000540989">
    <property type="component" value="Unassembled WGS sequence"/>
</dbReference>
<evidence type="ECO:0000256" key="1">
    <source>
        <dbReference type="ARBA" id="ARBA00005564"/>
    </source>
</evidence>
<dbReference type="PANTHER" id="PTHR30344:SF1">
    <property type="entry name" value="6-PHOSPHOGLUCONOLACTONASE"/>
    <property type="match status" value="1"/>
</dbReference>
<keyword evidence="5" id="KW-0413">Isomerase</keyword>
<dbReference type="PANTHER" id="PTHR30344">
    <property type="entry name" value="6-PHOSPHOGLUCONOLACTONASE-RELATED"/>
    <property type="match status" value="1"/>
</dbReference>
<dbReference type="InterPro" id="IPR015943">
    <property type="entry name" value="WD40/YVTN_repeat-like_dom_sf"/>
</dbReference>
<evidence type="ECO:0000256" key="2">
    <source>
        <dbReference type="ARBA" id="ARBA00022526"/>
    </source>
</evidence>
<dbReference type="EMBL" id="JACHIP010000003">
    <property type="protein sequence ID" value="MBB5057475.1"/>
    <property type="molecule type" value="Genomic_DNA"/>
</dbReference>
<dbReference type="RefSeq" id="WP_184216437.1">
    <property type="nucleotide sequence ID" value="NZ_JACHIP010000003.1"/>
</dbReference>
<protein>
    <submittedName>
        <fullName evidence="5">6-phosphogluconolactonase (Cycloisomerase 2 family)</fullName>
    </submittedName>
</protein>
<keyword evidence="4" id="KW-0732">Signal</keyword>
<dbReference type="GO" id="GO:0016853">
    <property type="term" value="F:isomerase activity"/>
    <property type="evidence" value="ECO:0007669"/>
    <property type="project" value="UniProtKB-KW"/>
</dbReference>
<name>A0A7W7ZCN5_9BACT</name>
<proteinExistence type="inferred from homology"/>
<keyword evidence="2" id="KW-0313">Glucose metabolism</keyword>
<dbReference type="Pfam" id="PF10282">
    <property type="entry name" value="Lactonase"/>
    <property type="match status" value="1"/>
</dbReference>
<keyword evidence="2" id="KW-0119">Carbohydrate metabolism</keyword>